<dbReference type="EMBL" id="MVBO01000047">
    <property type="protein sequence ID" value="OZJ04256.1"/>
    <property type="molecule type" value="Genomic_DNA"/>
</dbReference>
<evidence type="ECO:0000256" key="2">
    <source>
        <dbReference type="ARBA" id="ARBA00022617"/>
    </source>
</evidence>
<feature type="binding site" description="axial binding residue" evidence="7">
    <location>
        <position position="421"/>
    </location>
    <ligand>
        <name>heme</name>
        <dbReference type="ChEBI" id="CHEBI:30413"/>
    </ligand>
    <ligandPart>
        <name>Fe</name>
        <dbReference type="ChEBI" id="CHEBI:18248"/>
    </ligandPart>
</feature>
<evidence type="ECO:0000256" key="5">
    <source>
        <dbReference type="ARBA" id="ARBA00023004"/>
    </source>
</evidence>
<keyword evidence="2 7" id="KW-0349">Heme</keyword>
<comment type="similarity">
    <text evidence="1 8">Belongs to the cytochrome P450 family.</text>
</comment>
<name>A0A261Y0Y4_9FUNG</name>
<dbReference type="PRINTS" id="PR00463">
    <property type="entry name" value="EP450I"/>
</dbReference>
<evidence type="ECO:0000256" key="3">
    <source>
        <dbReference type="ARBA" id="ARBA00022723"/>
    </source>
</evidence>
<sequence length="478" mass="54464">MFRVVVGKSLDQRRRLGALKIASSGDGVFVTDRVLKTGERGIFNIVIAEPVAARTLLTKPSKYPLSTVESFRNRGKDNITVKWFGSGSILNLNGDVWKKHRKIAQPAFHKSMPVLLFGRLTKLLFNEFERHNNHVNVATYMQRFTLDAIGNAAFDYDFKCITTPDSREIRAYNDIMSAVLSPLNVLVPGLDKFLYKWSKRRREVHAGVDILNGVFADIIAHKRRVIADQKGQHPNGFEADEAEKDLLTLMLEANEKEAEGSQRLTDEDLRNDLVIFFLAGHDTTSNALTCALYYLARYPEMQKRAREEVLCVLGDEPEDVIPTIQQTKNFPYLTQIINETLRLNPPAIGTASRTVTHDTELNGYFVPAKSGIYLDLWTLHHNPLVWNDPERFDPERFAPGGEYESKDTYAFLPFGHGQRQCVGMQFSLAEQKVLLPMMLRKFDFRLAENSVHRNGLKITPQVGVMGIRDMWIDFTPRY</sequence>
<dbReference type="PANTHER" id="PTHR24291">
    <property type="entry name" value="CYTOCHROME P450 FAMILY 4"/>
    <property type="match status" value="1"/>
</dbReference>
<evidence type="ECO:0008006" key="11">
    <source>
        <dbReference type="Google" id="ProtNLM"/>
    </source>
</evidence>
<keyword evidence="10" id="KW-1185">Reference proteome</keyword>
<dbReference type="InterPro" id="IPR001128">
    <property type="entry name" value="Cyt_P450"/>
</dbReference>
<gene>
    <name evidence="9" type="ORF">BZG36_02467</name>
</gene>
<dbReference type="OrthoDB" id="1470350at2759"/>
<evidence type="ECO:0000313" key="9">
    <source>
        <dbReference type="EMBL" id="OZJ04256.1"/>
    </source>
</evidence>
<comment type="cofactor">
    <cofactor evidence="7">
        <name>heme</name>
        <dbReference type="ChEBI" id="CHEBI:30413"/>
    </cofactor>
</comment>
<evidence type="ECO:0000256" key="7">
    <source>
        <dbReference type="PIRSR" id="PIRSR602401-1"/>
    </source>
</evidence>
<dbReference type="SUPFAM" id="SSF48264">
    <property type="entry name" value="Cytochrome P450"/>
    <property type="match status" value="1"/>
</dbReference>
<dbReference type="InterPro" id="IPR002401">
    <property type="entry name" value="Cyt_P450_E_grp-I"/>
</dbReference>
<dbReference type="Pfam" id="PF00067">
    <property type="entry name" value="p450"/>
    <property type="match status" value="1"/>
</dbReference>
<dbReference type="InterPro" id="IPR036396">
    <property type="entry name" value="Cyt_P450_sf"/>
</dbReference>
<dbReference type="GO" id="GO:0004497">
    <property type="term" value="F:monooxygenase activity"/>
    <property type="evidence" value="ECO:0007669"/>
    <property type="project" value="UniProtKB-KW"/>
</dbReference>
<dbReference type="GO" id="GO:0016705">
    <property type="term" value="F:oxidoreductase activity, acting on paired donors, with incorporation or reduction of molecular oxygen"/>
    <property type="evidence" value="ECO:0007669"/>
    <property type="project" value="InterPro"/>
</dbReference>
<dbReference type="PRINTS" id="PR00385">
    <property type="entry name" value="P450"/>
</dbReference>
<comment type="caution">
    <text evidence="9">The sequence shown here is derived from an EMBL/GenBank/DDBJ whole genome shotgun (WGS) entry which is preliminary data.</text>
</comment>
<evidence type="ECO:0000313" key="10">
    <source>
        <dbReference type="Proteomes" id="UP000242875"/>
    </source>
</evidence>
<dbReference type="InterPro" id="IPR050196">
    <property type="entry name" value="Cytochrome_P450_Monoox"/>
</dbReference>
<keyword evidence="4 8" id="KW-0560">Oxidoreductase</keyword>
<dbReference type="Proteomes" id="UP000242875">
    <property type="component" value="Unassembled WGS sequence"/>
</dbReference>
<keyword evidence="6 8" id="KW-0503">Monooxygenase</keyword>
<dbReference type="PROSITE" id="PS00086">
    <property type="entry name" value="CYTOCHROME_P450"/>
    <property type="match status" value="1"/>
</dbReference>
<dbReference type="GO" id="GO:0005506">
    <property type="term" value="F:iron ion binding"/>
    <property type="evidence" value="ECO:0007669"/>
    <property type="project" value="InterPro"/>
</dbReference>
<dbReference type="InterPro" id="IPR017972">
    <property type="entry name" value="Cyt_P450_CS"/>
</dbReference>
<proteinExistence type="inferred from homology"/>
<keyword evidence="3 7" id="KW-0479">Metal-binding</keyword>
<keyword evidence="5 7" id="KW-0408">Iron</keyword>
<evidence type="ECO:0000256" key="8">
    <source>
        <dbReference type="RuleBase" id="RU000461"/>
    </source>
</evidence>
<reference evidence="9 10" key="1">
    <citation type="journal article" date="2017" name="Mycologia">
        <title>Bifiguratus adelaidae, gen. et sp. nov., a new member of Mucoromycotina in endophytic and soil-dwelling habitats.</title>
        <authorList>
            <person name="Torres-Cruz T.J."/>
            <person name="Billingsley Tobias T.L."/>
            <person name="Almatruk M."/>
            <person name="Hesse C."/>
            <person name="Kuske C.R."/>
            <person name="Desiro A."/>
            <person name="Benucci G.M."/>
            <person name="Bonito G."/>
            <person name="Stajich J.E."/>
            <person name="Dunlap C."/>
            <person name="Arnold A.E."/>
            <person name="Porras-Alfaro A."/>
        </authorList>
    </citation>
    <scope>NUCLEOTIDE SEQUENCE [LARGE SCALE GENOMIC DNA]</scope>
    <source>
        <strain evidence="9 10">AZ0501</strain>
    </source>
</reference>
<evidence type="ECO:0000256" key="1">
    <source>
        <dbReference type="ARBA" id="ARBA00010617"/>
    </source>
</evidence>
<evidence type="ECO:0000256" key="6">
    <source>
        <dbReference type="ARBA" id="ARBA00023033"/>
    </source>
</evidence>
<protein>
    <recommendedName>
        <fullName evidence="11">Cytochrome P450</fullName>
    </recommendedName>
</protein>
<dbReference type="Gene3D" id="1.10.630.10">
    <property type="entry name" value="Cytochrome P450"/>
    <property type="match status" value="1"/>
</dbReference>
<dbReference type="AlphaFoldDB" id="A0A261Y0Y4"/>
<organism evidence="9 10">
    <name type="scientific">Bifiguratus adelaidae</name>
    <dbReference type="NCBI Taxonomy" id="1938954"/>
    <lineage>
        <taxon>Eukaryota</taxon>
        <taxon>Fungi</taxon>
        <taxon>Fungi incertae sedis</taxon>
        <taxon>Mucoromycota</taxon>
        <taxon>Mucoromycotina</taxon>
        <taxon>Endogonomycetes</taxon>
        <taxon>Endogonales</taxon>
        <taxon>Endogonales incertae sedis</taxon>
        <taxon>Bifiguratus</taxon>
    </lineage>
</organism>
<dbReference type="PANTHER" id="PTHR24291:SF50">
    <property type="entry name" value="BIFUNCTIONAL ALBAFLAVENONE MONOOXYGENASE_TERPENE SYNTHASE"/>
    <property type="match status" value="1"/>
</dbReference>
<accession>A0A261Y0Y4</accession>
<dbReference type="GO" id="GO:0020037">
    <property type="term" value="F:heme binding"/>
    <property type="evidence" value="ECO:0007669"/>
    <property type="project" value="InterPro"/>
</dbReference>
<evidence type="ECO:0000256" key="4">
    <source>
        <dbReference type="ARBA" id="ARBA00023002"/>
    </source>
</evidence>